<dbReference type="AlphaFoldDB" id="K5WM52"/>
<keyword evidence="2" id="KW-1185">Reference proteome</keyword>
<protein>
    <submittedName>
        <fullName evidence="1">Uncharacterized protein</fullName>
    </submittedName>
</protein>
<dbReference type="KEGG" id="pco:PHACADRAFT_203703"/>
<dbReference type="InParanoid" id="K5WM52"/>
<name>K5WM52_PHACS</name>
<dbReference type="RefSeq" id="XP_007389970.1">
    <property type="nucleotide sequence ID" value="XM_007389908.1"/>
</dbReference>
<dbReference type="Proteomes" id="UP000008370">
    <property type="component" value="Unassembled WGS sequence"/>
</dbReference>
<accession>K5WM52</accession>
<dbReference type="EMBL" id="JH930468">
    <property type="protein sequence ID" value="EKM60515.1"/>
    <property type="molecule type" value="Genomic_DNA"/>
</dbReference>
<gene>
    <name evidence="1" type="ORF">PHACADRAFT_203703</name>
</gene>
<sequence length="408" mass="45543">MAPPRQWYRIKFIDHPRLCRRAPEAYAGRKPKVWCRKCLEKALCEFKLSTDFALELWDNAEICSKLREENRGWIVCSTWKCLTHLRYCEYEQPDETRQQAAQELNKINAARRQRNKLARHLEPRLAPLSTSRFTRPPNPRIWSPLPLPLHPTSFAESASELAVTIAGAMPGQARRDELWQEAVTLQSSSSITPLVPDDFAAPPFAPLASQFPVPFIATSTAFFGPHVADPGSDICGAMPLIDNISAGTHRNGMQQAALQPSLVPYMPPELVYPILTAQHDMSWMSGRYVAPDSEAAYAGAALRHITHLSGEYSIPPQPPPACSQQPVGGDTSSFCGTRIPTEERLQYYVPVVTHRMPLSAQCSVGQDGSTKGDVYCPSRLQYYDESGTVSQRCPLAPEPLRPPVWPPW</sequence>
<dbReference type="HOGENOM" id="CLU_674564_0_0_1"/>
<proteinExistence type="predicted"/>
<evidence type="ECO:0000313" key="1">
    <source>
        <dbReference type="EMBL" id="EKM60515.1"/>
    </source>
</evidence>
<dbReference type="GeneID" id="18912212"/>
<organism evidence="1 2">
    <name type="scientific">Phanerochaete carnosa (strain HHB-10118-sp)</name>
    <name type="common">White-rot fungus</name>
    <name type="synonym">Peniophora carnosa</name>
    <dbReference type="NCBI Taxonomy" id="650164"/>
    <lineage>
        <taxon>Eukaryota</taxon>
        <taxon>Fungi</taxon>
        <taxon>Dikarya</taxon>
        <taxon>Basidiomycota</taxon>
        <taxon>Agaricomycotina</taxon>
        <taxon>Agaricomycetes</taxon>
        <taxon>Polyporales</taxon>
        <taxon>Phanerochaetaceae</taxon>
        <taxon>Phanerochaete</taxon>
    </lineage>
</organism>
<reference evidence="1 2" key="1">
    <citation type="journal article" date="2012" name="BMC Genomics">
        <title>Comparative genomics of the white-rot fungi, Phanerochaete carnosa and P. chrysosporium, to elucidate the genetic basis of the distinct wood types they colonize.</title>
        <authorList>
            <person name="Suzuki H."/>
            <person name="MacDonald J."/>
            <person name="Syed K."/>
            <person name="Salamov A."/>
            <person name="Hori C."/>
            <person name="Aerts A."/>
            <person name="Henrissat B."/>
            <person name="Wiebenga A."/>
            <person name="vanKuyk P.A."/>
            <person name="Barry K."/>
            <person name="Lindquist E."/>
            <person name="LaButti K."/>
            <person name="Lapidus A."/>
            <person name="Lucas S."/>
            <person name="Coutinho P."/>
            <person name="Gong Y."/>
            <person name="Samejima M."/>
            <person name="Mahadevan R."/>
            <person name="Abou-Zaid M."/>
            <person name="de Vries R.P."/>
            <person name="Igarashi K."/>
            <person name="Yadav J.S."/>
            <person name="Grigoriev I.V."/>
            <person name="Master E.R."/>
        </authorList>
    </citation>
    <scope>NUCLEOTIDE SEQUENCE [LARGE SCALE GENOMIC DNA]</scope>
    <source>
        <strain evidence="1 2">HHB-10118-sp</strain>
    </source>
</reference>
<evidence type="ECO:0000313" key="2">
    <source>
        <dbReference type="Proteomes" id="UP000008370"/>
    </source>
</evidence>